<evidence type="ECO:0000259" key="6">
    <source>
        <dbReference type="PROSITE" id="PS50262"/>
    </source>
</evidence>
<dbReference type="PROSITE" id="PS50262">
    <property type="entry name" value="G_PROTEIN_RECEP_F1_2"/>
    <property type="match status" value="1"/>
</dbReference>
<keyword evidence="4 5" id="KW-0472">Membrane</keyword>
<feature type="transmembrane region" description="Helical" evidence="5">
    <location>
        <begin position="190"/>
        <end position="212"/>
    </location>
</feature>
<keyword evidence="2 5" id="KW-0812">Transmembrane</keyword>
<sequence>MSTTVTSLEMRLLHRCEIAFGQKIQLSDCLSNLATLVAFEKQGIQQCPANLSFPQYIHNSGYDSACGRVERQINQFVMPMLQLLCLSGNILNLLIYRLPYFQGSTSVHFLKVKAYANLVFVESRVLEVIHAWNVHADPAFETFYWYTKPYVITMASMSGTVSTWMTLVITIETVLCVLLPFYFRQICTKRLSLIILFCFVLCSIFLHIPFIFSQTVISSPILKELENRQYNNRCYWITNQYFMETYREPFYEYIQKTYYWLQITLSILIPNIAMLICSILIVAQFSFKNHNESFSQRRKCVIRMTVATTLSHLLLEGPALLTFAAVARKGYLHSLNFWKKERFPNRANSSDHGNNICILAHGNNLLSVINAATPFFVFLAFNEQFRRMSLVFIQVHFIPRRFMKKTSVPSHKLHGISSSVKLINNASSFPSNYTHL</sequence>
<feature type="transmembrane region" description="Helical" evidence="5">
    <location>
        <begin position="164"/>
        <end position="183"/>
    </location>
</feature>
<name>A0A0N4TL35_BRUPA</name>
<keyword evidence="3 5" id="KW-1133">Transmembrane helix</keyword>
<dbReference type="EMBL" id="UZAD01013145">
    <property type="protein sequence ID" value="VDN90228.1"/>
    <property type="molecule type" value="Genomic_DNA"/>
</dbReference>
<dbReference type="Gene3D" id="1.20.1070.10">
    <property type="entry name" value="Rhodopsin 7-helix transmembrane proteins"/>
    <property type="match status" value="1"/>
</dbReference>
<comment type="subcellular location">
    <subcellularLocation>
        <location evidence="1">Membrane</location>
    </subcellularLocation>
</comment>
<proteinExistence type="predicted"/>
<dbReference type="InterPro" id="IPR052954">
    <property type="entry name" value="GPCR-Ligand_Int"/>
</dbReference>
<accession>A0A0N4TL35</accession>
<dbReference type="InterPro" id="IPR017452">
    <property type="entry name" value="GPCR_Rhodpsn_7TM"/>
</dbReference>
<reference evidence="7 8" key="2">
    <citation type="submission" date="2018-11" db="EMBL/GenBank/DDBJ databases">
        <authorList>
            <consortium name="Pathogen Informatics"/>
        </authorList>
    </citation>
    <scope>NUCLEOTIDE SEQUENCE [LARGE SCALE GENOMIC DNA]</scope>
</reference>
<evidence type="ECO:0000313" key="8">
    <source>
        <dbReference type="Proteomes" id="UP000278627"/>
    </source>
</evidence>
<feature type="transmembrane region" description="Helical" evidence="5">
    <location>
        <begin position="76"/>
        <end position="96"/>
    </location>
</feature>
<organism evidence="9">
    <name type="scientific">Brugia pahangi</name>
    <name type="common">Filarial nematode worm</name>
    <dbReference type="NCBI Taxonomy" id="6280"/>
    <lineage>
        <taxon>Eukaryota</taxon>
        <taxon>Metazoa</taxon>
        <taxon>Ecdysozoa</taxon>
        <taxon>Nematoda</taxon>
        <taxon>Chromadorea</taxon>
        <taxon>Rhabditida</taxon>
        <taxon>Spirurina</taxon>
        <taxon>Spiruromorpha</taxon>
        <taxon>Filarioidea</taxon>
        <taxon>Onchocercidae</taxon>
        <taxon>Brugia</taxon>
    </lineage>
</organism>
<dbReference type="SUPFAM" id="SSF81321">
    <property type="entry name" value="Family A G protein-coupled receptor-like"/>
    <property type="match status" value="1"/>
</dbReference>
<evidence type="ECO:0000313" key="9">
    <source>
        <dbReference type="WBParaSite" id="BPAG_0000908001-mRNA-1"/>
    </source>
</evidence>
<evidence type="ECO:0000313" key="7">
    <source>
        <dbReference type="EMBL" id="VDN90228.1"/>
    </source>
</evidence>
<feature type="transmembrane region" description="Helical" evidence="5">
    <location>
        <begin position="259"/>
        <end position="283"/>
    </location>
</feature>
<gene>
    <name evidence="7" type="ORF">BPAG_LOCUS9042</name>
</gene>
<evidence type="ECO:0000256" key="5">
    <source>
        <dbReference type="SAM" id="Phobius"/>
    </source>
</evidence>
<feature type="domain" description="G-protein coupled receptors family 1 profile" evidence="6">
    <location>
        <begin position="88"/>
        <end position="378"/>
    </location>
</feature>
<keyword evidence="8" id="KW-1185">Reference proteome</keyword>
<reference evidence="9" key="1">
    <citation type="submission" date="2017-02" db="UniProtKB">
        <authorList>
            <consortium name="WormBaseParasite"/>
        </authorList>
    </citation>
    <scope>IDENTIFICATION</scope>
</reference>
<evidence type="ECO:0000256" key="4">
    <source>
        <dbReference type="ARBA" id="ARBA00023136"/>
    </source>
</evidence>
<dbReference type="PANTHER" id="PTHR46641:SF18">
    <property type="entry name" value="G-PROTEIN COUPLED RECEPTORS FAMILY 1 PROFILE DOMAIN-CONTAINING PROTEIN"/>
    <property type="match status" value="1"/>
</dbReference>
<dbReference type="WBParaSite" id="BPAG_0000908001-mRNA-1">
    <property type="protein sequence ID" value="BPAG_0000908001-mRNA-1"/>
    <property type="gene ID" value="BPAG_0000908001"/>
</dbReference>
<dbReference type="GO" id="GO:0016020">
    <property type="term" value="C:membrane"/>
    <property type="evidence" value="ECO:0007669"/>
    <property type="project" value="UniProtKB-SubCell"/>
</dbReference>
<dbReference type="AlphaFoldDB" id="A0A0N4TL35"/>
<feature type="transmembrane region" description="Helical" evidence="5">
    <location>
        <begin position="304"/>
        <end position="327"/>
    </location>
</feature>
<protein>
    <submittedName>
        <fullName evidence="9">G_PROTEIN_RECEP_F1_2 domain-containing protein</fullName>
    </submittedName>
</protein>
<evidence type="ECO:0000256" key="3">
    <source>
        <dbReference type="ARBA" id="ARBA00022989"/>
    </source>
</evidence>
<evidence type="ECO:0000256" key="1">
    <source>
        <dbReference type="ARBA" id="ARBA00004370"/>
    </source>
</evidence>
<dbReference type="Proteomes" id="UP000278627">
    <property type="component" value="Unassembled WGS sequence"/>
</dbReference>
<feature type="transmembrane region" description="Helical" evidence="5">
    <location>
        <begin position="358"/>
        <end position="381"/>
    </location>
</feature>
<evidence type="ECO:0000256" key="2">
    <source>
        <dbReference type="ARBA" id="ARBA00022692"/>
    </source>
</evidence>
<dbReference type="PANTHER" id="PTHR46641">
    <property type="entry name" value="FMRFAMIDE RECEPTOR-RELATED"/>
    <property type="match status" value="1"/>
</dbReference>